<evidence type="ECO:0000313" key="10">
    <source>
        <dbReference type="Proteomes" id="UP000559117"/>
    </source>
</evidence>
<feature type="transmembrane region" description="Helical" evidence="8">
    <location>
        <begin position="156"/>
        <end position="177"/>
    </location>
</feature>
<comment type="subcellular location">
    <subcellularLocation>
        <location evidence="1">Cell membrane</location>
        <topology evidence="1">Multi-pass membrane protein</topology>
    </subcellularLocation>
</comment>
<dbReference type="PANTHER" id="PTHR30472:SF68">
    <property type="entry name" value="FERRICHROME TRANSPORT SYSTEM PERMEASE PROTEIN FHUB"/>
    <property type="match status" value="1"/>
</dbReference>
<evidence type="ECO:0000256" key="8">
    <source>
        <dbReference type="SAM" id="Phobius"/>
    </source>
</evidence>
<dbReference type="InterPro" id="IPR037294">
    <property type="entry name" value="ABC_BtuC-like"/>
</dbReference>
<evidence type="ECO:0000256" key="3">
    <source>
        <dbReference type="ARBA" id="ARBA00022448"/>
    </source>
</evidence>
<evidence type="ECO:0000313" key="9">
    <source>
        <dbReference type="EMBL" id="MBB5335322.1"/>
    </source>
</evidence>
<keyword evidence="6 8" id="KW-1133">Transmembrane helix</keyword>
<dbReference type="GO" id="GO:0022857">
    <property type="term" value="F:transmembrane transporter activity"/>
    <property type="evidence" value="ECO:0007669"/>
    <property type="project" value="InterPro"/>
</dbReference>
<evidence type="ECO:0000256" key="2">
    <source>
        <dbReference type="ARBA" id="ARBA00007935"/>
    </source>
</evidence>
<dbReference type="SUPFAM" id="SSF81345">
    <property type="entry name" value="ABC transporter involved in vitamin B12 uptake, BtuC"/>
    <property type="match status" value="1"/>
</dbReference>
<feature type="transmembrane region" description="Helical" evidence="8">
    <location>
        <begin position="282"/>
        <end position="299"/>
    </location>
</feature>
<sequence>MKQIQNKKCGMPIALWRILILAVLTILLVISLLVSISQGAVHIPISDIIAAFSGNTGINSQILLNIRLPRALLTILVGMNLAVAGAILQAVMKNPLADPHIIGISSGAGIAGIFIMIVVPQYSFLITPVAFVGAMAAAISIYILAWKNGIKPLRIILAGVAVASFIGAGISALLILYSDRVHGALMWMVGGFAARSWVHVHLILPYTIIGIILAMLFTRHLNVLQLGDEIAKGLGMNVERIRIFLTAIAALLAASSVAVAGLLGFVGLIIPHTARLIIGSDYRFLLPASVLLGGAVVALSDTVARCAFAPLELPVGIFMAILGAPFFLFLLRRQL</sequence>
<dbReference type="GO" id="GO:0033214">
    <property type="term" value="P:siderophore-iron import into cell"/>
    <property type="evidence" value="ECO:0007669"/>
    <property type="project" value="TreeGrafter"/>
</dbReference>
<evidence type="ECO:0000256" key="4">
    <source>
        <dbReference type="ARBA" id="ARBA00022475"/>
    </source>
</evidence>
<organism evidence="9 10">
    <name type="scientific">Pectinatus brassicae</name>
    <dbReference type="NCBI Taxonomy" id="862415"/>
    <lineage>
        <taxon>Bacteria</taxon>
        <taxon>Bacillati</taxon>
        <taxon>Bacillota</taxon>
        <taxon>Negativicutes</taxon>
        <taxon>Selenomonadales</taxon>
        <taxon>Selenomonadaceae</taxon>
        <taxon>Pectinatus</taxon>
    </lineage>
</organism>
<name>A0A840UM42_9FIRM</name>
<comment type="caution">
    <text evidence="9">The sequence shown here is derived from an EMBL/GenBank/DDBJ whole genome shotgun (WGS) entry which is preliminary data.</text>
</comment>
<keyword evidence="3" id="KW-0813">Transport</keyword>
<keyword evidence="5 8" id="KW-0812">Transmembrane</keyword>
<dbReference type="PANTHER" id="PTHR30472">
    <property type="entry name" value="FERRIC ENTEROBACTIN TRANSPORT SYSTEM PERMEASE PROTEIN"/>
    <property type="match status" value="1"/>
</dbReference>
<feature type="transmembrane region" description="Helical" evidence="8">
    <location>
        <begin position="100"/>
        <end position="119"/>
    </location>
</feature>
<keyword evidence="4" id="KW-1003">Cell membrane</keyword>
<proteinExistence type="inferred from homology"/>
<dbReference type="EMBL" id="JACHFH010000003">
    <property type="protein sequence ID" value="MBB5335322.1"/>
    <property type="molecule type" value="Genomic_DNA"/>
</dbReference>
<protein>
    <submittedName>
        <fullName evidence="9">Iron complex transport system permease protein</fullName>
    </submittedName>
</protein>
<accession>A0A840UM42</accession>
<gene>
    <name evidence="9" type="ORF">HNR32_000442</name>
</gene>
<dbReference type="Proteomes" id="UP000559117">
    <property type="component" value="Unassembled WGS sequence"/>
</dbReference>
<dbReference type="InterPro" id="IPR000522">
    <property type="entry name" value="ABC_transptr_permease_BtuC"/>
</dbReference>
<feature type="transmembrane region" description="Helical" evidence="8">
    <location>
        <begin position="125"/>
        <end position="144"/>
    </location>
</feature>
<dbReference type="Gene3D" id="1.10.3470.10">
    <property type="entry name" value="ABC transporter involved in vitamin B12 uptake, BtuC"/>
    <property type="match status" value="1"/>
</dbReference>
<dbReference type="RefSeq" id="WP_183859194.1">
    <property type="nucleotide sequence ID" value="NZ_JACHFH010000003.1"/>
</dbReference>
<dbReference type="CDD" id="cd06550">
    <property type="entry name" value="TM_ABC_iron-siderophores_like"/>
    <property type="match status" value="1"/>
</dbReference>
<dbReference type="AlphaFoldDB" id="A0A840UM42"/>
<keyword evidence="7 8" id="KW-0472">Membrane</keyword>
<evidence type="ECO:0000256" key="7">
    <source>
        <dbReference type="ARBA" id="ARBA00023136"/>
    </source>
</evidence>
<dbReference type="GO" id="GO:0005886">
    <property type="term" value="C:plasma membrane"/>
    <property type="evidence" value="ECO:0007669"/>
    <property type="project" value="UniProtKB-SubCell"/>
</dbReference>
<evidence type="ECO:0000256" key="6">
    <source>
        <dbReference type="ARBA" id="ARBA00022989"/>
    </source>
</evidence>
<feature type="transmembrane region" description="Helical" evidence="8">
    <location>
        <begin position="71"/>
        <end position="88"/>
    </location>
</feature>
<comment type="similarity">
    <text evidence="2">Belongs to the binding-protein-dependent transport system permease family. FecCD subfamily.</text>
</comment>
<feature type="transmembrane region" description="Helical" evidence="8">
    <location>
        <begin position="243"/>
        <end position="270"/>
    </location>
</feature>
<feature type="transmembrane region" description="Helical" evidence="8">
    <location>
        <begin position="311"/>
        <end position="331"/>
    </location>
</feature>
<feature type="transmembrane region" description="Helical" evidence="8">
    <location>
        <begin position="197"/>
        <end position="217"/>
    </location>
</feature>
<evidence type="ECO:0000256" key="5">
    <source>
        <dbReference type="ARBA" id="ARBA00022692"/>
    </source>
</evidence>
<reference evidence="9 10" key="1">
    <citation type="submission" date="2020-08" db="EMBL/GenBank/DDBJ databases">
        <title>Genomic Encyclopedia of Type Strains, Phase IV (KMG-IV): sequencing the most valuable type-strain genomes for metagenomic binning, comparative biology and taxonomic classification.</title>
        <authorList>
            <person name="Goeker M."/>
        </authorList>
    </citation>
    <scope>NUCLEOTIDE SEQUENCE [LARGE SCALE GENOMIC DNA]</scope>
    <source>
        <strain evidence="9 10">DSM 24661</strain>
    </source>
</reference>
<keyword evidence="10" id="KW-1185">Reference proteome</keyword>
<dbReference type="Pfam" id="PF01032">
    <property type="entry name" value="FecCD"/>
    <property type="match status" value="1"/>
</dbReference>
<dbReference type="FunFam" id="1.10.3470.10:FF:000001">
    <property type="entry name" value="Vitamin B12 ABC transporter permease BtuC"/>
    <property type="match status" value="1"/>
</dbReference>
<evidence type="ECO:0000256" key="1">
    <source>
        <dbReference type="ARBA" id="ARBA00004651"/>
    </source>
</evidence>